<dbReference type="InterPro" id="IPR047187">
    <property type="entry name" value="SF1_C_Upf1"/>
</dbReference>
<dbReference type="AlphaFoldDB" id="A0A1D6KKC2"/>
<dbReference type="Pfam" id="PF13087">
    <property type="entry name" value="AAA_12"/>
    <property type="match status" value="1"/>
</dbReference>
<name>A0A1D6KKC2_MAIZE</name>
<dbReference type="PANTHER" id="PTHR10887:SF364">
    <property type="entry name" value="REGULATOR OF NONSENSE TRANSCRIPTS 1"/>
    <property type="match status" value="1"/>
</dbReference>
<evidence type="ECO:0000313" key="2">
    <source>
        <dbReference type="EMBL" id="ONM03370.1"/>
    </source>
</evidence>
<dbReference type="Gene3D" id="3.40.50.300">
    <property type="entry name" value="P-loop containing nucleotide triphosphate hydrolases"/>
    <property type="match status" value="2"/>
</dbReference>
<dbReference type="InterPro" id="IPR045055">
    <property type="entry name" value="DNA2/NAM7-like"/>
</dbReference>
<evidence type="ECO:0000259" key="1">
    <source>
        <dbReference type="Pfam" id="PF13087"/>
    </source>
</evidence>
<reference evidence="2" key="1">
    <citation type="submission" date="2015-12" db="EMBL/GenBank/DDBJ databases">
        <title>Update maize B73 reference genome by single molecule sequencing technologies.</title>
        <authorList>
            <consortium name="Maize Genome Sequencing Project"/>
            <person name="Ware D."/>
        </authorList>
    </citation>
    <scope>NUCLEOTIDE SEQUENCE [LARGE SCALE GENOMIC DNA]</scope>
    <source>
        <tissue evidence="2">Seedling</tissue>
    </source>
</reference>
<feature type="domain" description="DNA2/NAM7 helicase-like C-terminal" evidence="1">
    <location>
        <begin position="45"/>
        <end position="135"/>
    </location>
</feature>
<accession>A0A1D6KKC2</accession>
<organism evidence="2">
    <name type="scientific">Zea mays</name>
    <name type="common">Maize</name>
    <dbReference type="NCBI Taxonomy" id="4577"/>
    <lineage>
        <taxon>Eukaryota</taxon>
        <taxon>Viridiplantae</taxon>
        <taxon>Streptophyta</taxon>
        <taxon>Embryophyta</taxon>
        <taxon>Tracheophyta</taxon>
        <taxon>Spermatophyta</taxon>
        <taxon>Magnoliopsida</taxon>
        <taxon>Liliopsida</taxon>
        <taxon>Poales</taxon>
        <taxon>Poaceae</taxon>
        <taxon>PACMAD clade</taxon>
        <taxon>Panicoideae</taxon>
        <taxon>Andropogonodae</taxon>
        <taxon>Andropogoneae</taxon>
        <taxon>Tripsacinae</taxon>
        <taxon>Zea</taxon>
    </lineage>
</organism>
<dbReference type="PANTHER" id="PTHR10887">
    <property type="entry name" value="DNA2/NAM7 HELICASE FAMILY"/>
    <property type="match status" value="1"/>
</dbReference>
<dbReference type="EMBL" id="CM007647">
    <property type="protein sequence ID" value="ONM03370.1"/>
    <property type="molecule type" value="Genomic_DNA"/>
</dbReference>
<dbReference type="InParanoid" id="A0A1D6KKC2"/>
<dbReference type="InterPro" id="IPR041679">
    <property type="entry name" value="DNA2/NAM7-like_C"/>
</dbReference>
<sequence>MLAVDRLDALSALDASGNVLVVVEQHVVDSVNFWAARLQCRQTPVQYRMHPCLLEFPSNCFYEGTLQNGVTVNERQSSGIDFPWPVPNRPMFFYVQMGQEEISASGTSYLNRTETANVEKIVTTFLRSGVVPSEVASVDSFQGREKDYIILSCVRSNEHQLSFV</sequence>
<dbReference type="CDD" id="cd18808">
    <property type="entry name" value="SF1_C_Upf1"/>
    <property type="match status" value="1"/>
</dbReference>
<gene>
    <name evidence="2" type="ORF">ZEAMMB73_Zm00001d031654</name>
</gene>
<protein>
    <submittedName>
        <fullName evidence="2">Regulator of nonsense transcripts 1-like protein</fullName>
    </submittedName>
</protein>
<dbReference type="InterPro" id="IPR027417">
    <property type="entry name" value="P-loop_NTPase"/>
</dbReference>
<dbReference type="SUPFAM" id="SSF52540">
    <property type="entry name" value="P-loop containing nucleoside triphosphate hydrolases"/>
    <property type="match status" value="1"/>
</dbReference>
<dbReference type="SMR" id="A0A1D6KKC2"/>
<proteinExistence type="predicted"/>
<dbReference type="STRING" id="4577.A0A1D6KKC2"/>